<reference evidence="2" key="1">
    <citation type="submission" date="2021-06" db="EMBL/GenBank/DDBJ databases">
        <authorList>
            <person name="Hodson N. C."/>
            <person name="Mongue J. A."/>
            <person name="Jaron S. K."/>
        </authorList>
    </citation>
    <scope>NUCLEOTIDE SEQUENCE</scope>
</reference>
<evidence type="ECO:0000313" key="2">
    <source>
        <dbReference type="EMBL" id="CAG7727722.1"/>
    </source>
</evidence>
<comment type="caution">
    <text evidence="2">The sequence shown here is derived from an EMBL/GenBank/DDBJ whole genome shotgun (WGS) entry which is preliminary data.</text>
</comment>
<evidence type="ECO:0000256" key="1">
    <source>
        <dbReference type="SAM" id="MobiDB-lite"/>
    </source>
</evidence>
<name>A0A8J2JW50_9HEXA</name>
<feature type="compositionally biased region" description="Basic and acidic residues" evidence="1">
    <location>
        <begin position="13"/>
        <end position="25"/>
    </location>
</feature>
<evidence type="ECO:0000313" key="3">
    <source>
        <dbReference type="Proteomes" id="UP000708208"/>
    </source>
</evidence>
<accession>A0A8J2JW50</accession>
<feature type="region of interest" description="Disordered" evidence="1">
    <location>
        <begin position="1"/>
        <end position="25"/>
    </location>
</feature>
<dbReference type="EMBL" id="CAJVCH010153040">
    <property type="protein sequence ID" value="CAG7727722.1"/>
    <property type="molecule type" value="Genomic_DNA"/>
</dbReference>
<keyword evidence="3" id="KW-1185">Reference proteome</keyword>
<dbReference type="Proteomes" id="UP000708208">
    <property type="component" value="Unassembled WGS sequence"/>
</dbReference>
<feature type="non-terminal residue" evidence="2">
    <location>
        <position position="25"/>
    </location>
</feature>
<gene>
    <name evidence="2" type="ORF">AFUS01_LOCUS16552</name>
</gene>
<organism evidence="2 3">
    <name type="scientific">Allacma fusca</name>
    <dbReference type="NCBI Taxonomy" id="39272"/>
    <lineage>
        <taxon>Eukaryota</taxon>
        <taxon>Metazoa</taxon>
        <taxon>Ecdysozoa</taxon>
        <taxon>Arthropoda</taxon>
        <taxon>Hexapoda</taxon>
        <taxon>Collembola</taxon>
        <taxon>Symphypleona</taxon>
        <taxon>Sminthuridae</taxon>
        <taxon>Allacma</taxon>
    </lineage>
</organism>
<dbReference type="AlphaFoldDB" id="A0A8J2JW50"/>
<sequence length="25" mass="2882">TYISNPLIISELHNNRERAEPSKAE</sequence>
<proteinExistence type="predicted"/>
<protein>
    <submittedName>
        <fullName evidence="2">Uncharacterized protein</fullName>
    </submittedName>
</protein>